<evidence type="ECO:0000256" key="5">
    <source>
        <dbReference type="ARBA" id="ARBA00022737"/>
    </source>
</evidence>
<keyword evidence="7 10" id="KW-0012">Acyltransferase</keyword>
<dbReference type="SUPFAM" id="SSF52777">
    <property type="entry name" value="CoA-dependent acyltransferases"/>
    <property type="match status" value="1"/>
</dbReference>
<dbReference type="InterPro" id="IPR036625">
    <property type="entry name" value="E3-bd_dom_sf"/>
</dbReference>
<dbReference type="Proteomes" id="UP001204445">
    <property type="component" value="Unassembled WGS sequence"/>
</dbReference>
<evidence type="ECO:0000256" key="10">
    <source>
        <dbReference type="RuleBase" id="RU003423"/>
    </source>
</evidence>
<comment type="catalytic activity">
    <reaction evidence="9">
        <text>N(6)-[(R)-dihydrolipoyl]-L-lysyl-[protein] + acetyl-CoA = N(6)-[(R)-S(8)-acetyldihydrolipoyl]-L-lysyl-[protein] + CoA</text>
        <dbReference type="Rhea" id="RHEA:17017"/>
        <dbReference type="Rhea" id="RHEA-COMP:10475"/>
        <dbReference type="Rhea" id="RHEA-COMP:10478"/>
        <dbReference type="ChEBI" id="CHEBI:57287"/>
        <dbReference type="ChEBI" id="CHEBI:57288"/>
        <dbReference type="ChEBI" id="CHEBI:83100"/>
        <dbReference type="ChEBI" id="CHEBI:83111"/>
        <dbReference type="EC" id="2.3.1.12"/>
    </reaction>
</comment>
<dbReference type="GO" id="GO:0006086">
    <property type="term" value="P:pyruvate decarboxylation to acetyl-CoA"/>
    <property type="evidence" value="ECO:0007669"/>
    <property type="project" value="TreeGrafter"/>
</dbReference>
<dbReference type="InterPro" id="IPR050743">
    <property type="entry name" value="2-oxoacid_DH_E2_comp"/>
</dbReference>
<accession>A0AAE3L0N7</accession>
<keyword evidence="5" id="KW-0677">Repeat</keyword>
<gene>
    <name evidence="14" type="ORF">J2T55_000852</name>
</gene>
<dbReference type="Gene3D" id="3.30.559.10">
    <property type="entry name" value="Chloramphenicol acetyltransferase-like domain"/>
    <property type="match status" value="1"/>
</dbReference>
<dbReference type="Pfam" id="PF00198">
    <property type="entry name" value="2-oxoacid_dh"/>
    <property type="match status" value="1"/>
</dbReference>
<dbReference type="GO" id="GO:0005737">
    <property type="term" value="C:cytoplasm"/>
    <property type="evidence" value="ECO:0007669"/>
    <property type="project" value="TreeGrafter"/>
</dbReference>
<evidence type="ECO:0000256" key="2">
    <source>
        <dbReference type="ARBA" id="ARBA00007317"/>
    </source>
</evidence>
<evidence type="ECO:0000259" key="12">
    <source>
        <dbReference type="PROSITE" id="PS50968"/>
    </source>
</evidence>
<keyword evidence="15" id="KW-1185">Reference proteome</keyword>
<evidence type="ECO:0000256" key="11">
    <source>
        <dbReference type="SAM" id="MobiDB-lite"/>
    </source>
</evidence>
<dbReference type="PROSITE" id="PS00189">
    <property type="entry name" value="LIPOYL"/>
    <property type="match status" value="1"/>
</dbReference>
<reference evidence="14" key="1">
    <citation type="submission" date="2022-08" db="EMBL/GenBank/DDBJ databases">
        <title>Genomic Encyclopedia of Type Strains, Phase III (KMG-III): the genomes of soil and plant-associated and newly described type strains.</title>
        <authorList>
            <person name="Whitman W."/>
        </authorList>
    </citation>
    <scope>NUCLEOTIDE SEQUENCE</scope>
    <source>
        <strain evidence="14">HMT 1</strain>
    </source>
</reference>
<feature type="domain" description="Peripheral subunit-binding (PSBD)" evidence="13">
    <location>
        <begin position="162"/>
        <end position="199"/>
    </location>
</feature>
<evidence type="ECO:0000256" key="3">
    <source>
        <dbReference type="ARBA" id="ARBA00011484"/>
    </source>
</evidence>
<dbReference type="FunFam" id="2.40.50.100:FF:000009">
    <property type="entry name" value="Acetyltransferase component of pyruvate dehydrogenase complex"/>
    <property type="match status" value="1"/>
</dbReference>
<feature type="domain" description="Lipoyl-binding" evidence="12">
    <location>
        <begin position="4"/>
        <end position="78"/>
    </location>
</feature>
<comment type="subunit">
    <text evidence="3">Forms a 24-polypeptide structural core with octahedral symmetry.</text>
</comment>
<dbReference type="InterPro" id="IPR000089">
    <property type="entry name" value="Biotin_lipoyl"/>
</dbReference>
<dbReference type="SUPFAM" id="SSF51230">
    <property type="entry name" value="Single hybrid motif"/>
    <property type="match status" value="1"/>
</dbReference>
<evidence type="ECO:0000256" key="9">
    <source>
        <dbReference type="ARBA" id="ARBA00048370"/>
    </source>
</evidence>
<dbReference type="PROSITE" id="PS50968">
    <property type="entry name" value="BIOTINYL_LIPOYL"/>
    <property type="match status" value="1"/>
</dbReference>
<dbReference type="InterPro" id="IPR003016">
    <property type="entry name" value="2-oxoA_DH_lipoyl-BS"/>
</dbReference>
<sequence>MTETTTIKVPDIGDFSEVEVIEVLVKTGDQIEHETPLVTIESHKASMDIPSPAAGKVSEVFIKAGDKVSEGTDILAIEAAEQTGTESTGTGEPDTRAATAGEQEQPDTAKSETVENEAATDNTPAADIAPAEPTTDPRAPGQPPAGLPSGSQTRDNASARAHASPTVRRLARELGVELAQVRGSGRKGRITKEDVKAFTKAVMSGNRDFGASGGFALPEIPAVDFSKFGPVENRPLSRLRRLTGQHLQRSWLSVPQVTQFNKADITDLEAFRHSKLEEAEQHDVKLTLISFLLKAVVVVLEKYPEFNASLAASGEELILKQYFHIGVAVNTDDGLVVPVIRDVDQKGLFELAREIGDKSERARNNQLKRDDIEGGCFTISSLGGVGGSYFTPIVNTPEVAILGVSRATMQPVHDNGSFVPRLLLPFALSYDHRVIDGVAGARFTEELRTVLTDIRHILL</sequence>
<feature type="compositionally biased region" description="Low complexity" evidence="11">
    <location>
        <begin position="81"/>
        <end position="92"/>
    </location>
</feature>
<evidence type="ECO:0000256" key="6">
    <source>
        <dbReference type="ARBA" id="ARBA00022823"/>
    </source>
</evidence>
<dbReference type="Pfam" id="PF02817">
    <property type="entry name" value="E3_binding"/>
    <property type="match status" value="1"/>
</dbReference>
<evidence type="ECO:0000256" key="4">
    <source>
        <dbReference type="ARBA" id="ARBA00022679"/>
    </source>
</evidence>
<name>A0AAE3L0N7_9GAMM</name>
<dbReference type="EMBL" id="JANUCT010000005">
    <property type="protein sequence ID" value="MCS3902844.1"/>
    <property type="molecule type" value="Genomic_DNA"/>
</dbReference>
<evidence type="ECO:0000259" key="13">
    <source>
        <dbReference type="PROSITE" id="PS51826"/>
    </source>
</evidence>
<dbReference type="InterPro" id="IPR023213">
    <property type="entry name" value="CAT-like_dom_sf"/>
</dbReference>
<evidence type="ECO:0000256" key="8">
    <source>
        <dbReference type="ARBA" id="ARBA00025211"/>
    </source>
</evidence>
<feature type="region of interest" description="Disordered" evidence="11">
    <location>
        <begin position="81"/>
        <end position="167"/>
    </location>
</feature>
<evidence type="ECO:0000256" key="1">
    <source>
        <dbReference type="ARBA" id="ARBA00001938"/>
    </source>
</evidence>
<proteinExistence type="inferred from homology"/>
<dbReference type="AlphaFoldDB" id="A0AAE3L0N7"/>
<organism evidence="14 15">
    <name type="scientific">Methylohalomonas lacus</name>
    <dbReference type="NCBI Taxonomy" id="398773"/>
    <lineage>
        <taxon>Bacteria</taxon>
        <taxon>Pseudomonadati</taxon>
        <taxon>Pseudomonadota</taxon>
        <taxon>Gammaproteobacteria</taxon>
        <taxon>Methylohalomonadales</taxon>
        <taxon>Methylohalomonadaceae</taxon>
        <taxon>Methylohalomonas</taxon>
    </lineage>
</organism>
<dbReference type="Gene3D" id="4.10.320.10">
    <property type="entry name" value="E3-binding domain"/>
    <property type="match status" value="1"/>
</dbReference>
<dbReference type="CDD" id="cd06849">
    <property type="entry name" value="lipoyl_domain"/>
    <property type="match status" value="1"/>
</dbReference>
<dbReference type="EC" id="2.3.1.-" evidence="10"/>
<dbReference type="PROSITE" id="PS51826">
    <property type="entry name" value="PSBD"/>
    <property type="match status" value="1"/>
</dbReference>
<dbReference type="FunFam" id="3.30.559.10:FF:000004">
    <property type="entry name" value="Acetyltransferase component of pyruvate dehydrogenase complex"/>
    <property type="match status" value="1"/>
</dbReference>
<dbReference type="Gene3D" id="2.40.50.100">
    <property type="match status" value="1"/>
</dbReference>
<comment type="function">
    <text evidence="8">The pyruvate dehydrogenase complex catalyzes the overall conversion of pyruvate to acetyl-CoA and CO(2). It contains multiple copies of three enzymatic components: pyruvate dehydrogenase (E1), dihydrolipoamide acetyltransferase (E2) and lipoamide dehydrogenase (E3).</text>
</comment>
<dbReference type="InterPro" id="IPR011053">
    <property type="entry name" value="Single_hybrid_motif"/>
</dbReference>
<keyword evidence="6 10" id="KW-0450">Lipoyl</keyword>
<dbReference type="PANTHER" id="PTHR43178">
    <property type="entry name" value="DIHYDROLIPOAMIDE ACETYLTRANSFERASE COMPONENT OF PYRUVATE DEHYDROGENASE COMPLEX"/>
    <property type="match status" value="1"/>
</dbReference>
<dbReference type="SUPFAM" id="SSF47005">
    <property type="entry name" value="Peripheral subunit-binding domain of 2-oxo acid dehydrogenase complex"/>
    <property type="match status" value="1"/>
</dbReference>
<protein>
    <recommendedName>
        <fullName evidence="10">Dihydrolipoamide acetyltransferase component of pyruvate dehydrogenase complex</fullName>
        <ecNumber evidence="10">2.3.1.-</ecNumber>
    </recommendedName>
</protein>
<dbReference type="InterPro" id="IPR001078">
    <property type="entry name" value="2-oxoacid_DH_actylTfrase"/>
</dbReference>
<dbReference type="Pfam" id="PF00364">
    <property type="entry name" value="Biotin_lipoyl"/>
    <property type="match status" value="1"/>
</dbReference>
<keyword evidence="4 10" id="KW-0808">Transferase</keyword>
<dbReference type="InterPro" id="IPR004167">
    <property type="entry name" value="PSBD"/>
</dbReference>
<dbReference type="GO" id="GO:0031405">
    <property type="term" value="F:lipoic acid binding"/>
    <property type="evidence" value="ECO:0007669"/>
    <property type="project" value="TreeGrafter"/>
</dbReference>
<comment type="similarity">
    <text evidence="2 10">Belongs to the 2-oxoacid dehydrogenase family.</text>
</comment>
<dbReference type="PANTHER" id="PTHR43178:SF2">
    <property type="entry name" value="DIHYDROLIPOYLLYSINE-RESIDUE ACETYLTRANSFERASE COMPONENT OF PYRUVATE DEHYDROGENASE COMPLEX"/>
    <property type="match status" value="1"/>
</dbReference>
<keyword evidence="14" id="KW-0670">Pyruvate</keyword>
<evidence type="ECO:0000256" key="7">
    <source>
        <dbReference type="ARBA" id="ARBA00023315"/>
    </source>
</evidence>
<dbReference type="RefSeq" id="WP_259054440.1">
    <property type="nucleotide sequence ID" value="NZ_JANUCT010000005.1"/>
</dbReference>
<evidence type="ECO:0000313" key="15">
    <source>
        <dbReference type="Proteomes" id="UP001204445"/>
    </source>
</evidence>
<evidence type="ECO:0000313" key="14">
    <source>
        <dbReference type="EMBL" id="MCS3902844.1"/>
    </source>
</evidence>
<dbReference type="GO" id="GO:0004742">
    <property type="term" value="F:dihydrolipoyllysine-residue acetyltransferase activity"/>
    <property type="evidence" value="ECO:0007669"/>
    <property type="project" value="UniProtKB-EC"/>
</dbReference>
<comment type="caution">
    <text evidence="14">The sequence shown here is derived from an EMBL/GenBank/DDBJ whole genome shotgun (WGS) entry which is preliminary data.</text>
</comment>
<comment type="cofactor">
    <cofactor evidence="1 10">
        <name>(R)-lipoate</name>
        <dbReference type="ChEBI" id="CHEBI:83088"/>
    </cofactor>
</comment>